<gene>
    <name evidence="1" type="ORF">Syun_020731</name>
</gene>
<keyword evidence="2" id="KW-1185">Reference proteome</keyword>
<comment type="caution">
    <text evidence="1">The sequence shown here is derived from an EMBL/GenBank/DDBJ whole genome shotgun (WGS) entry which is preliminary data.</text>
</comment>
<name>A0AAP0NPZ0_9MAGN</name>
<accession>A0AAP0NPZ0</accession>
<dbReference type="EMBL" id="JBBNAF010000009">
    <property type="protein sequence ID" value="KAK9113934.1"/>
    <property type="molecule type" value="Genomic_DNA"/>
</dbReference>
<evidence type="ECO:0000313" key="2">
    <source>
        <dbReference type="Proteomes" id="UP001420932"/>
    </source>
</evidence>
<dbReference type="AlphaFoldDB" id="A0AAP0NPZ0"/>
<reference evidence="1 2" key="1">
    <citation type="submission" date="2024-01" db="EMBL/GenBank/DDBJ databases">
        <title>Genome assemblies of Stephania.</title>
        <authorList>
            <person name="Yang L."/>
        </authorList>
    </citation>
    <scope>NUCLEOTIDE SEQUENCE [LARGE SCALE GENOMIC DNA]</scope>
    <source>
        <strain evidence="1">YNDBR</strain>
        <tissue evidence="1">Leaf</tissue>
    </source>
</reference>
<sequence length="127" mass="13903">MQNLVSPSLLDFRVGGSPESLLFLRRRILLVTRIVAWCRADYRIAILEARLTLAALAGPPPHRAFTPSALSASTPKSQLFVAYAIAPPLHFRYFTSVHIRSDPPLPLVLIHTRSTAAVAGHHTQSAS</sequence>
<dbReference type="Proteomes" id="UP001420932">
    <property type="component" value="Unassembled WGS sequence"/>
</dbReference>
<proteinExistence type="predicted"/>
<protein>
    <submittedName>
        <fullName evidence="1">Uncharacterized protein</fullName>
    </submittedName>
</protein>
<evidence type="ECO:0000313" key="1">
    <source>
        <dbReference type="EMBL" id="KAK9113934.1"/>
    </source>
</evidence>
<organism evidence="1 2">
    <name type="scientific">Stephania yunnanensis</name>
    <dbReference type="NCBI Taxonomy" id="152371"/>
    <lineage>
        <taxon>Eukaryota</taxon>
        <taxon>Viridiplantae</taxon>
        <taxon>Streptophyta</taxon>
        <taxon>Embryophyta</taxon>
        <taxon>Tracheophyta</taxon>
        <taxon>Spermatophyta</taxon>
        <taxon>Magnoliopsida</taxon>
        <taxon>Ranunculales</taxon>
        <taxon>Menispermaceae</taxon>
        <taxon>Menispermoideae</taxon>
        <taxon>Cissampelideae</taxon>
        <taxon>Stephania</taxon>
    </lineage>
</organism>